<gene>
    <name evidence="2" type="ORF">AVEN_22952_1</name>
</gene>
<protein>
    <submittedName>
        <fullName evidence="2">Uncharacterized protein</fullName>
    </submittedName>
</protein>
<sequence length="119" mass="13827">NQIGNADPYFSSNFSIERGYGFFSNLRRYALALVIQAGKYLGKRLLTSGRNIVEDTSQRKLFRDAARDQMHQSGREITTDILRKLRGERDRKAVKMKISMRQQQTKRRKLSLPDVFSTL</sequence>
<proteinExistence type="predicted"/>
<organism evidence="2 3">
    <name type="scientific">Araneus ventricosus</name>
    <name type="common">Orbweaver spider</name>
    <name type="synonym">Epeira ventricosa</name>
    <dbReference type="NCBI Taxonomy" id="182803"/>
    <lineage>
        <taxon>Eukaryota</taxon>
        <taxon>Metazoa</taxon>
        <taxon>Ecdysozoa</taxon>
        <taxon>Arthropoda</taxon>
        <taxon>Chelicerata</taxon>
        <taxon>Arachnida</taxon>
        <taxon>Araneae</taxon>
        <taxon>Araneomorphae</taxon>
        <taxon>Entelegynae</taxon>
        <taxon>Araneoidea</taxon>
        <taxon>Araneidae</taxon>
        <taxon>Araneus</taxon>
    </lineage>
</organism>
<name>A0A4Y2SDK1_ARAVE</name>
<evidence type="ECO:0000256" key="1">
    <source>
        <dbReference type="SAM" id="MobiDB-lite"/>
    </source>
</evidence>
<comment type="caution">
    <text evidence="2">The sequence shown here is derived from an EMBL/GenBank/DDBJ whole genome shotgun (WGS) entry which is preliminary data.</text>
</comment>
<accession>A0A4Y2SDK1</accession>
<evidence type="ECO:0000313" key="3">
    <source>
        <dbReference type="Proteomes" id="UP000499080"/>
    </source>
</evidence>
<dbReference type="EMBL" id="BGPR01021058">
    <property type="protein sequence ID" value="GBN86001.1"/>
    <property type="molecule type" value="Genomic_DNA"/>
</dbReference>
<feature type="non-terminal residue" evidence="2">
    <location>
        <position position="1"/>
    </location>
</feature>
<feature type="region of interest" description="Disordered" evidence="1">
    <location>
        <begin position="96"/>
        <end position="119"/>
    </location>
</feature>
<dbReference type="Proteomes" id="UP000499080">
    <property type="component" value="Unassembled WGS sequence"/>
</dbReference>
<keyword evidence="3" id="KW-1185">Reference proteome</keyword>
<dbReference type="OrthoDB" id="6427943at2759"/>
<reference evidence="2 3" key="1">
    <citation type="journal article" date="2019" name="Sci. Rep.">
        <title>Orb-weaving spider Araneus ventricosus genome elucidates the spidroin gene catalogue.</title>
        <authorList>
            <person name="Kono N."/>
            <person name="Nakamura H."/>
            <person name="Ohtoshi R."/>
            <person name="Moran D.A.P."/>
            <person name="Shinohara A."/>
            <person name="Yoshida Y."/>
            <person name="Fujiwara M."/>
            <person name="Mori M."/>
            <person name="Tomita M."/>
            <person name="Arakawa K."/>
        </authorList>
    </citation>
    <scope>NUCLEOTIDE SEQUENCE [LARGE SCALE GENOMIC DNA]</scope>
</reference>
<dbReference type="AlphaFoldDB" id="A0A4Y2SDK1"/>
<evidence type="ECO:0000313" key="2">
    <source>
        <dbReference type="EMBL" id="GBN86001.1"/>
    </source>
</evidence>